<evidence type="ECO:0000256" key="6">
    <source>
        <dbReference type="SAM" id="Phobius"/>
    </source>
</evidence>
<evidence type="ECO:0000259" key="7">
    <source>
        <dbReference type="PROSITE" id="PS50850"/>
    </source>
</evidence>
<evidence type="ECO:0000256" key="2">
    <source>
        <dbReference type="ARBA" id="ARBA00022692"/>
    </source>
</evidence>
<feature type="transmembrane region" description="Helical" evidence="6">
    <location>
        <begin position="379"/>
        <end position="402"/>
    </location>
</feature>
<evidence type="ECO:0000256" key="4">
    <source>
        <dbReference type="ARBA" id="ARBA00023136"/>
    </source>
</evidence>
<feature type="transmembrane region" description="Helical" evidence="6">
    <location>
        <begin position="280"/>
        <end position="297"/>
    </location>
</feature>
<evidence type="ECO:0000256" key="3">
    <source>
        <dbReference type="ARBA" id="ARBA00022989"/>
    </source>
</evidence>
<keyword evidence="3 6" id="KW-1133">Transmembrane helix</keyword>
<organism evidence="8 9">
    <name type="scientific">Botryosphaeria dothidea</name>
    <dbReference type="NCBI Taxonomy" id="55169"/>
    <lineage>
        <taxon>Eukaryota</taxon>
        <taxon>Fungi</taxon>
        <taxon>Dikarya</taxon>
        <taxon>Ascomycota</taxon>
        <taxon>Pezizomycotina</taxon>
        <taxon>Dothideomycetes</taxon>
        <taxon>Dothideomycetes incertae sedis</taxon>
        <taxon>Botryosphaeriales</taxon>
        <taxon>Botryosphaeriaceae</taxon>
        <taxon>Botryosphaeria</taxon>
    </lineage>
</organism>
<feature type="transmembrane region" description="Helical" evidence="6">
    <location>
        <begin position="322"/>
        <end position="343"/>
    </location>
</feature>
<dbReference type="SUPFAM" id="SSF103473">
    <property type="entry name" value="MFS general substrate transporter"/>
    <property type="match status" value="1"/>
</dbReference>
<feature type="transmembrane region" description="Helical" evidence="6">
    <location>
        <begin position="124"/>
        <end position="145"/>
    </location>
</feature>
<feature type="transmembrane region" description="Helical" evidence="6">
    <location>
        <begin position="196"/>
        <end position="218"/>
    </location>
</feature>
<dbReference type="InterPro" id="IPR005828">
    <property type="entry name" value="MFS_sugar_transport-like"/>
</dbReference>
<dbReference type="InterPro" id="IPR036259">
    <property type="entry name" value="MFS_trans_sf"/>
</dbReference>
<evidence type="ECO:0000256" key="1">
    <source>
        <dbReference type="ARBA" id="ARBA00004141"/>
    </source>
</evidence>
<comment type="caution">
    <text evidence="8">The sequence shown here is derived from an EMBL/GenBank/DDBJ whole genome shotgun (WGS) entry which is preliminary data.</text>
</comment>
<keyword evidence="2 6" id="KW-0812">Transmembrane</keyword>
<dbReference type="PROSITE" id="PS50850">
    <property type="entry name" value="MFS"/>
    <property type="match status" value="1"/>
</dbReference>
<dbReference type="OrthoDB" id="2153661at2759"/>
<feature type="transmembrane region" description="Helical" evidence="6">
    <location>
        <begin position="350"/>
        <end position="373"/>
    </location>
</feature>
<dbReference type="PANTHER" id="PTHR23508">
    <property type="entry name" value="CARBOXYLIC ACID TRANSPORTER PROTEIN HOMOLOG"/>
    <property type="match status" value="1"/>
</dbReference>
<evidence type="ECO:0000313" key="9">
    <source>
        <dbReference type="Proteomes" id="UP000572817"/>
    </source>
</evidence>
<dbReference type="PANTHER" id="PTHR23508:SF10">
    <property type="entry name" value="CARBOXYLIC ACID TRANSPORTER PROTEIN HOMOLOG"/>
    <property type="match status" value="1"/>
</dbReference>
<dbReference type="Proteomes" id="UP000572817">
    <property type="component" value="Unassembled WGS sequence"/>
</dbReference>
<dbReference type="InterPro" id="IPR020846">
    <property type="entry name" value="MFS_dom"/>
</dbReference>
<dbReference type="GO" id="GO:0046943">
    <property type="term" value="F:carboxylic acid transmembrane transporter activity"/>
    <property type="evidence" value="ECO:0007669"/>
    <property type="project" value="TreeGrafter"/>
</dbReference>
<feature type="transmembrane region" description="Helical" evidence="6">
    <location>
        <begin position="445"/>
        <end position="464"/>
    </location>
</feature>
<dbReference type="GO" id="GO:0005886">
    <property type="term" value="C:plasma membrane"/>
    <property type="evidence" value="ECO:0007669"/>
    <property type="project" value="TreeGrafter"/>
</dbReference>
<feature type="region of interest" description="Disordered" evidence="5">
    <location>
        <begin position="1"/>
        <end position="26"/>
    </location>
</feature>
<sequence>MQSHITAVADENREPSPAGLDEKKQVSGAVASLDDPGVPSLGDASVARRNARTTSYFAVAGCTAANFSDGYQQQIASNVHVIFKHLYGSAYSAADQTRISNSLIVGQIVGIMLLGYISDGYSRKAGMVFTSALVVIGSLMATLALKVQHLGTANMLWYLTVVRGIAGVGVGGEFPAGATAACEGMEDYNPTNRGPVFVMATTFITCWGGPVCIFVYLMTLIGSHNNLTTAYVSVNTISVLLPLVVFFFRLRMEDSRLFRRSNFKSTKAVKIPLRLILKRYWLRLVGTGGAFFIYDFVNFPNSIMSSTIINSLVPGKAVQTVAMWQLILSLMTLPGVFVGIFLVNRLGRRWTGILGFGGYLLVGLIVGCSFAKITKVIPAFVVMYGLMQSLGHMGPGATLGLVSTESYPTGIRGVCYAISAALGKAGAAVGTEVFTPIKENLGQRWTFFFAAIFGAIGMAVYWFLIEDMTEADLLAEDKAFEMYLRENGWDGEMTREVQDVA</sequence>
<evidence type="ECO:0000256" key="5">
    <source>
        <dbReference type="SAM" id="MobiDB-lite"/>
    </source>
</evidence>
<evidence type="ECO:0000313" key="8">
    <source>
        <dbReference type="EMBL" id="KAF4310966.1"/>
    </source>
</evidence>
<proteinExistence type="predicted"/>
<keyword evidence="4 6" id="KW-0472">Membrane</keyword>
<keyword evidence="9" id="KW-1185">Reference proteome</keyword>
<dbReference type="EMBL" id="WWBZ02000012">
    <property type="protein sequence ID" value="KAF4310966.1"/>
    <property type="molecule type" value="Genomic_DNA"/>
</dbReference>
<feature type="domain" description="Major facilitator superfamily (MFS) profile" evidence="7">
    <location>
        <begin position="58"/>
        <end position="469"/>
    </location>
</feature>
<dbReference type="AlphaFoldDB" id="A0A8H4J199"/>
<feature type="transmembrane region" description="Helical" evidence="6">
    <location>
        <begin position="230"/>
        <end position="250"/>
    </location>
</feature>
<reference evidence="8" key="1">
    <citation type="submission" date="2020-04" db="EMBL/GenBank/DDBJ databases">
        <title>Genome Assembly and Annotation of Botryosphaeria dothidea sdau 11-99, a Latent Pathogen of Apple Fruit Ring Rot in China.</title>
        <authorList>
            <person name="Yu C."/>
            <person name="Diao Y."/>
            <person name="Lu Q."/>
            <person name="Zhao J."/>
            <person name="Cui S."/>
            <person name="Peng C."/>
            <person name="He B."/>
            <person name="Liu H."/>
        </authorList>
    </citation>
    <scope>NUCLEOTIDE SEQUENCE [LARGE SCALE GENOMIC DNA]</scope>
    <source>
        <strain evidence="8">Sdau11-99</strain>
    </source>
</reference>
<comment type="subcellular location">
    <subcellularLocation>
        <location evidence="1">Membrane</location>
        <topology evidence="1">Multi-pass membrane protein</topology>
    </subcellularLocation>
</comment>
<dbReference type="Gene3D" id="1.20.1250.20">
    <property type="entry name" value="MFS general substrate transporter like domains"/>
    <property type="match status" value="1"/>
</dbReference>
<feature type="compositionally biased region" description="Basic and acidic residues" evidence="5">
    <location>
        <begin position="10"/>
        <end position="25"/>
    </location>
</feature>
<dbReference type="Pfam" id="PF00083">
    <property type="entry name" value="Sugar_tr"/>
    <property type="match status" value="2"/>
</dbReference>
<protein>
    <submittedName>
        <fullName evidence="8">Mfs git1p-like glycerophosphoinositol permease</fullName>
    </submittedName>
</protein>
<feature type="transmembrane region" description="Helical" evidence="6">
    <location>
        <begin position="99"/>
        <end position="118"/>
    </location>
</feature>
<name>A0A8H4J199_9PEZI</name>
<gene>
    <name evidence="8" type="ORF">GTA08_BOTSDO13574</name>
</gene>
<accession>A0A8H4J199</accession>